<dbReference type="EMBL" id="PDSK01000018">
    <property type="protein sequence ID" value="PIE36336.1"/>
    <property type="molecule type" value="Genomic_DNA"/>
</dbReference>
<evidence type="ECO:0000313" key="8">
    <source>
        <dbReference type="Proteomes" id="UP000230821"/>
    </source>
</evidence>
<dbReference type="Proteomes" id="UP000230821">
    <property type="component" value="Unassembled WGS sequence"/>
</dbReference>
<dbReference type="Gene3D" id="1.10.287.950">
    <property type="entry name" value="Methyl-accepting chemotaxis protein"/>
    <property type="match status" value="3"/>
</dbReference>
<organism evidence="7 8">
    <name type="scientific">candidate division KSB3 bacterium</name>
    <dbReference type="NCBI Taxonomy" id="2044937"/>
    <lineage>
        <taxon>Bacteria</taxon>
        <taxon>candidate division KSB3</taxon>
    </lineage>
</organism>
<keyword evidence="4" id="KW-0812">Transmembrane</keyword>
<dbReference type="AlphaFoldDB" id="A0A2G6KL00"/>
<dbReference type="InterPro" id="IPR003660">
    <property type="entry name" value="HAMP_dom"/>
</dbReference>
<evidence type="ECO:0000256" key="2">
    <source>
        <dbReference type="ARBA" id="ARBA00029447"/>
    </source>
</evidence>
<feature type="transmembrane region" description="Helical" evidence="4">
    <location>
        <begin position="21"/>
        <end position="43"/>
    </location>
</feature>
<feature type="domain" description="HAMP" evidence="6">
    <location>
        <begin position="201"/>
        <end position="234"/>
    </location>
</feature>
<feature type="domain" description="Methyl-accepting transducer" evidence="5">
    <location>
        <begin position="413"/>
        <end position="649"/>
    </location>
</feature>
<dbReference type="SMART" id="SM00304">
    <property type="entry name" value="HAMP"/>
    <property type="match status" value="2"/>
</dbReference>
<protein>
    <recommendedName>
        <fullName evidence="9">Methyl-accepting chemotaxis protein</fullName>
    </recommendedName>
</protein>
<comment type="similarity">
    <text evidence="2">Belongs to the methyl-accepting chemotaxis (MCP) protein family.</text>
</comment>
<dbReference type="Pfam" id="PF00672">
    <property type="entry name" value="HAMP"/>
    <property type="match status" value="2"/>
</dbReference>
<evidence type="ECO:0000259" key="5">
    <source>
        <dbReference type="PROSITE" id="PS50111"/>
    </source>
</evidence>
<dbReference type="GO" id="GO:0004888">
    <property type="term" value="F:transmembrane signaling receptor activity"/>
    <property type="evidence" value="ECO:0007669"/>
    <property type="project" value="InterPro"/>
</dbReference>
<name>A0A2G6KL00_9BACT</name>
<feature type="domain" description="HAMP" evidence="6">
    <location>
        <begin position="302"/>
        <end position="355"/>
    </location>
</feature>
<dbReference type="SUPFAM" id="SSF58104">
    <property type="entry name" value="Methyl-accepting chemotaxis protein (MCP) signaling domain"/>
    <property type="match status" value="2"/>
</dbReference>
<keyword evidence="1 3" id="KW-0807">Transducer</keyword>
<evidence type="ECO:0008006" key="9">
    <source>
        <dbReference type="Google" id="ProtNLM"/>
    </source>
</evidence>
<dbReference type="PRINTS" id="PR00260">
    <property type="entry name" value="CHEMTRNSDUCR"/>
</dbReference>
<evidence type="ECO:0000256" key="4">
    <source>
        <dbReference type="SAM" id="Phobius"/>
    </source>
</evidence>
<dbReference type="InterPro" id="IPR004090">
    <property type="entry name" value="Chemotax_Me-accpt_rcpt"/>
</dbReference>
<comment type="caution">
    <text evidence="7">The sequence shown here is derived from an EMBL/GenBank/DDBJ whole genome shotgun (WGS) entry which is preliminary data.</text>
</comment>
<evidence type="ECO:0000256" key="1">
    <source>
        <dbReference type="ARBA" id="ARBA00023224"/>
    </source>
</evidence>
<dbReference type="GO" id="GO:0007165">
    <property type="term" value="P:signal transduction"/>
    <property type="evidence" value="ECO:0007669"/>
    <property type="project" value="UniProtKB-KW"/>
</dbReference>
<dbReference type="InterPro" id="IPR004089">
    <property type="entry name" value="MCPsignal_dom"/>
</dbReference>
<dbReference type="SMART" id="SM00283">
    <property type="entry name" value="MA"/>
    <property type="match status" value="1"/>
</dbReference>
<keyword evidence="4" id="KW-1133">Transmembrane helix</keyword>
<evidence type="ECO:0000256" key="3">
    <source>
        <dbReference type="PROSITE-ProRule" id="PRU00284"/>
    </source>
</evidence>
<dbReference type="Pfam" id="PF00015">
    <property type="entry name" value="MCPsignal"/>
    <property type="match status" value="1"/>
</dbReference>
<dbReference type="Gene3D" id="6.10.340.10">
    <property type="match status" value="1"/>
</dbReference>
<accession>A0A2G6KL00</accession>
<dbReference type="PANTHER" id="PTHR32089">
    <property type="entry name" value="METHYL-ACCEPTING CHEMOTAXIS PROTEIN MCPB"/>
    <property type="match status" value="1"/>
</dbReference>
<proteinExistence type="inferred from homology"/>
<reference evidence="7 8" key="1">
    <citation type="submission" date="2017-10" db="EMBL/GenBank/DDBJ databases">
        <title>Novel microbial diversity and functional potential in the marine mammal oral microbiome.</title>
        <authorList>
            <person name="Dudek N.K."/>
            <person name="Sun C.L."/>
            <person name="Burstein D."/>
            <person name="Kantor R.S."/>
            <person name="Aliaga Goltsman D.S."/>
            <person name="Bik E.M."/>
            <person name="Thomas B.C."/>
            <person name="Banfield J.F."/>
            <person name="Relman D.A."/>
        </authorList>
    </citation>
    <scope>NUCLEOTIDE SEQUENCE [LARGE SCALE GENOMIC DNA]</scope>
    <source>
        <strain evidence="7">DOLJORAL78_47_16</strain>
    </source>
</reference>
<sequence>MNARNMEGKDMRKLHWRNWPLAFKLTLVIGLLVTTSVTSITLVRIRDERQVFRTELMEQAKLILDSLTVAMADALYRVDIEELSENAQALSKTPMVGSVRFYDEDGRVLADSEAKKFVQSLKVDPFGQQIITSLTTVFEWQAEQLVAGQVITIGRNPLGAVSVGLTLAPLKTKIATERNQGIAVALAMIVVGIVLSLLFSRSITKPLRNLVSAAQQIAEGDLRGAVEERLSPEIHPSHIPPGGVAKKVFQGKNEITLLSYSFQQMTAYIQHVAEVADTISDGNLHVKVQPQSEHDRLGQAFLNMSVYLNEMADTATAVTEGDLTQRVHVRSAEDTFGQVIHAMTDGLQTLIEHIRTSAEQLVVIKTDMAHLTQNDLQVAQHVKMSVDTLIATITEIGTSVDEVAKRMETLSSAVEETSASVAQMTPSIGHITSNTAELNRQADTTRAFLTETMQALEQVVDRTESSQQLSQATMQDALEGQKSMTQVTTSMDVLQTTMTTAMEAMTDFVQRSQEIDTMLEVIREIADQTSLLALNASILSAQAGDQGRGFSVVAEEMKSLSTDVAMSAKEIAAVVQSLQHDTERVVHTVQAGVQNVEQGTERTQQAQDALKKILTSAQGSSVVVTEIAEALHALMTNGQQVAKSIEHVKAMTDEIHTATNEQKISTVQINHAISQMNDLASQIQHAAFYQSTGLQQVLETTDEITALIGQNVDSSQQMTQATQRLTAQAEQLLQSVNRFTLSR</sequence>
<evidence type="ECO:0000313" key="7">
    <source>
        <dbReference type="EMBL" id="PIE36336.1"/>
    </source>
</evidence>
<dbReference type="GO" id="GO:0006935">
    <property type="term" value="P:chemotaxis"/>
    <property type="evidence" value="ECO:0007669"/>
    <property type="project" value="InterPro"/>
</dbReference>
<evidence type="ECO:0000259" key="6">
    <source>
        <dbReference type="PROSITE" id="PS50885"/>
    </source>
</evidence>
<keyword evidence="4" id="KW-0472">Membrane</keyword>
<dbReference type="PANTHER" id="PTHR32089:SF112">
    <property type="entry name" value="LYSOZYME-LIKE PROTEIN-RELATED"/>
    <property type="match status" value="1"/>
</dbReference>
<dbReference type="PROSITE" id="PS50885">
    <property type="entry name" value="HAMP"/>
    <property type="match status" value="2"/>
</dbReference>
<dbReference type="GO" id="GO:0016020">
    <property type="term" value="C:membrane"/>
    <property type="evidence" value="ECO:0007669"/>
    <property type="project" value="InterPro"/>
</dbReference>
<dbReference type="CDD" id="cd06225">
    <property type="entry name" value="HAMP"/>
    <property type="match status" value="2"/>
</dbReference>
<dbReference type="PROSITE" id="PS50111">
    <property type="entry name" value="CHEMOTAXIS_TRANSDUC_2"/>
    <property type="match status" value="1"/>
</dbReference>
<gene>
    <name evidence="7" type="ORF">CSA56_00475</name>
</gene>